<gene>
    <name evidence="1" type="ORF">AD947_08790</name>
</gene>
<name>A0A149TVX4_9PROT</name>
<proteinExistence type="predicted"/>
<reference evidence="1 2" key="1">
    <citation type="submission" date="2015-06" db="EMBL/GenBank/DDBJ databases">
        <title>Improved classification and identification of acetic acid bacteria using matrix-assisted laser desorption/ionization time-of-flight mass spectrometry; Gluconobacter nephelii and Gluconobacter uchimurae are later heterotypic synonyms of Gluconobacter japonicus and Gluconobacter oxydans, respectively.</title>
        <authorList>
            <person name="Li L."/>
            <person name="Cleenwerck I."/>
            <person name="De Vuyst L."/>
            <person name="Vandamme P."/>
        </authorList>
    </citation>
    <scope>NUCLEOTIDE SEQUENCE [LARGE SCALE GENOMIC DNA]</scope>
    <source>
        <strain evidence="1 2">LMG 1663</strain>
    </source>
</reference>
<dbReference type="PATRIC" id="fig|104102.12.peg.1565"/>
<comment type="caution">
    <text evidence="1">The sequence shown here is derived from an EMBL/GenBank/DDBJ whole genome shotgun (WGS) entry which is preliminary data.</text>
</comment>
<protein>
    <submittedName>
        <fullName evidence="1">Uncharacterized protein</fullName>
    </submittedName>
</protein>
<dbReference type="RefSeq" id="WP_061488169.1">
    <property type="nucleotide sequence ID" value="NZ_LHZT01000121.1"/>
</dbReference>
<sequence length="102" mass="10923">MSARFDDTATAQLSRAMVEEALSKLERCLSAGGVYQPGLGGQESAEVLAINYLMALAHERRGADGVMDQMWRSFRAGFVMLSRAGQVPPHMAEMAAAFGVTA</sequence>
<evidence type="ECO:0000313" key="1">
    <source>
        <dbReference type="EMBL" id="KXV57323.1"/>
    </source>
</evidence>
<accession>A0A149TVX4</accession>
<dbReference type="EMBL" id="LHZT01000121">
    <property type="protein sequence ID" value="KXV57323.1"/>
    <property type="molecule type" value="Genomic_DNA"/>
</dbReference>
<dbReference type="OrthoDB" id="9886751at2"/>
<dbReference type="Proteomes" id="UP000075411">
    <property type="component" value="Unassembled WGS sequence"/>
</dbReference>
<evidence type="ECO:0000313" key="2">
    <source>
        <dbReference type="Proteomes" id="UP000075411"/>
    </source>
</evidence>
<dbReference type="AlphaFoldDB" id="A0A149TVX4"/>
<organism evidence="1 2">
    <name type="scientific">Acetobacter tropicalis</name>
    <dbReference type="NCBI Taxonomy" id="104102"/>
    <lineage>
        <taxon>Bacteria</taxon>
        <taxon>Pseudomonadati</taxon>
        <taxon>Pseudomonadota</taxon>
        <taxon>Alphaproteobacteria</taxon>
        <taxon>Acetobacterales</taxon>
        <taxon>Acetobacteraceae</taxon>
        <taxon>Acetobacter</taxon>
    </lineage>
</organism>